<feature type="compositionally biased region" description="Basic and acidic residues" evidence="1">
    <location>
        <begin position="12"/>
        <end position="30"/>
    </location>
</feature>
<dbReference type="EMBL" id="JANPWB010000015">
    <property type="protein sequence ID" value="KAJ1090913.1"/>
    <property type="molecule type" value="Genomic_DNA"/>
</dbReference>
<sequence>MPPSYGDGPSPGDREGCPWDDGGRSKEQARRLKQNKPSTAERQKERVALLRRLHSQDSISDVDSDQ</sequence>
<organism evidence="2 3">
    <name type="scientific">Pleurodeles waltl</name>
    <name type="common">Iberian ribbed newt</name>
    <dbReference type="NCBI Taxonomy" id="8319"/>
    <lineage>
        <taxon>Eukaryota</taxon>
        <taxon>Metazoa</taxon>
        <taxon>Chordata</taxon>
        <taxon>Craniata</taxon>
        <taxon>Vertebrata</taxon>
        <taxon>Euteleostomi</taxon>
        <taxon>Amphibia</taxon>
        <taxon>Batrachia</taxon>
        <taxon>Caudata</taxon>
        <taxon>Salamandroidea</taxon>
        <taxon>Salamandridae</taxon>
        <taxon>Pleurodelinae</taxon>
        <taxon>Pleurodeles</taxon>
    </lineage>
</organism>
<evidence type="ECO:0000313" key="2">
    <source>
        <dbReference type="EMBL" id="KAJ1090913.1"/>
    </source>
</evidence>
<evidence type="ECO:0000313" key="3">
    <source>
        <dbReference type="Proteomes" id="UP001066276"/>
    </source>
</evidence>
<protein>
    <submittedName>
        <fullName evidence="2">Uncharacterized protein</fullName>
    </submittedName>
</protein>
<feature type="compositionally biased region" description="Low complexity" evidence="1">
    <location>
        <begin position="1"/>
        <end position="11"/>
    </location>
</feature>
<dbReference type="Proteomes" id="UP001066276">
    <property type="component" value="Chromosome 11"/>
</dbReference>
<dbReference type="AlphaFoldDB" id="A0AAV7LPT0"/>
<evidence type="ECO:0000256" key="1">
    <source>
        <dbReference type="SAM" id="MobiDB-lite"/>
    </source>
</evidence>
<accession>A0AAV7LPT0</accession>
<gene>
    <name evidence="2" type="ORF">NDU88_004041</name>
</gene>
<reference evidence="2" key="1">
    <citation type="journal article" date="2022" name="bioRxiv">
        <title>Sequencing and chromosome-scale assembly of the giantPleurodeles waltlgenome.</title>
        <authorList>
            <person name="Brown T."/>
            <person name="Elewa A."/>
            <person name="Iarovenko S."/>
            <person name="Subramanian E."/>
            <person name="Araus A.J."/>
            <person name="Petzold A."/>
            <person name="Susuki M."/>
            <person name="Suzuki K.-i.T."/>
            <person name="Hayashi T."/>
            <person name="Toyoda A."/>
            <person name="Oliveira C."/>
            <person name="Osipova E."/>
            <person name="Leigh N.D."/>
            <person name="Simon A."/>
            <person name="Yun M.H."/>
        </authorList>
    </citation>
    <scope>NUCLEOTIDE SEQUENCE</scope>
    <source>
        <strain evidence="2">20211129_DDA</strain>
        <tissue evidence="2">Liver</tissue>
    </source>
</reference>
<keyword evidence="3" id="KW-1185">Reference proteome</keyword>
<proteinExistence type="predicted"/>
<feature type="region of interest" description="Disordered" evidence="1">
    <location>
        <begin position="1"/>
        <end position="44"/>
    </location>
</feature>
<comment type="caution">
    <text evidence="2">The sequence shown here is derived from an EMBL/GenBank/DDBJ whole genome shotgun (WGS) entry which is preliminary data.</text>
</comment>
<name>A0AAV7LPT0_PLEWA</name>